<organism evidence="4 5">
    <name type="scientific">Pacificispira spongiicola</name>
    <dbReference type="NCBI Taxonomy" id="2729598"/>
    <lineage>
        <taxon>Bacteria</taxon>
        <taxon>Pseudomonadati</taxon>
        <taxon>Pseudomonadota</taxon>
        <taxon>Alphaproteobacteria</taxon>
        <taxon>Rhodospirillales</taxon>
        <taxon>Rhodospirillaceae</taxon>
        <taxon>Pacificispira</taxon>
    </lineage>
</organism>
<evidence type="ECO:0000259" key="2">
    <source>
        <dbReference type="Pfam" id="PF01571"/>
    </source>
</evidence>
<sequence length="285" mass="30687">MAVFAELTGRGVITVSGADRVNFLQGLVSNDIDPAADGTAVWAAFLTPQGKFRHDFFVIGRNDTLFLDCEGGDRLMDLGQSLRRYVLRAKVALGIQQGWSCFTLWGPDAMLPSLSDGIGFADPRLPELGFRIVGPSDAVRTALAAAGIAETTALEWHKHRIALGAPDGSRDMQPEKATLLENGFDELHGVDWKKGCYMGQELTARTKYRGLVKKRLLPVRIDGSDVSEGSQILADGKDAGTLYSVAGDRGLALIRLDALKKEAALTVGSAALHPEIPDWISLPTD</sequence>
<dbReference type="InterPro" id="IPR006222">
    <property type="entry name" value="GCVT_N"/>
</dbReference>
<evidence type="ECO:0000256" key="1">
    <source>
        <dbReference type="ARBA" id="ARBA00022946"/>
    </source>
</evidence>
<gene>
    <name evidence="4" type="ORF">HH303_15265</name>
</gene>
<dbReference type="Pfam" id="PF25455">
    <property type="entry name" value="Beta-barrel_CAF17_C"/>
    <property type="match status" value="1"/>
</dbReference>
<dbReference type="PANTHER" id="PTHR22602">
    <property type="entry name" value="TRANSFERASE CAF17, MITOCHONDRIAL-RELATED"/>
    <property type="match status" value="1"/>
</dbReference>
<dbReference type="PANTHER" id="PTHR22602:SF0">
    <property type="entry name" value="TRANSFERASE CAF17, MITOCHONDRIAL-RELATED"/>
    <property type="match status" value="1"/>
</dbReference>
<dbReference type="Proteomes" id="UP000539372">
    <property type="component" value="Unassembled WGS sequence"/>
</dbReference>
<evidence type="ECO:0000313" key="5">
    <source>
        <dbReference type="Proteomes" id="UP000539372"/>
    </source>
</evidence>
<dbReference type="InterPro" id="IPR017703">
    <property type="entry name" value="YgfZ/GCV_T_CS"/>
</dbReference>
<dbReference type="Pfam" id="PF01571">
    <property type="entry name" value="GCV_T"/>
    <property type="match status" value="1"/>
</dbReference>
<comment type="caution">
    <text evidence="4">The sequence shown here is derived from an EMBL/GenBank/DDBJ whole genome shotgun (WGS) entry which is preliminary data.</text>
</comment>
<dbReference type="AlphaFoldDB" id="A0A7Y0E274"/>
<dbReference type="SUPFAM" id="SSF103025">
    <property type="entry name" value="Folate-binding domain"/>
    <property type="match status" value="1"/>
</dbReference>
<feature type="domain" description="CAF17 C-terminal" evidence="3">
    <location>
        <begin position="213"/>
        <end position="280"/>
    </location>
</feature>
<accession>A0A7Y0E274</accession>
<keyword evidence="1" id="KW-0809">Transit peptide</keyword>
<dbReference type="InterPro" id="IPR045179">
    <property type="entry name" value="YgfZ/GcvT"/>
</dbReference>
<keyword evidence="5" id="KW-1185">Reference proteome</keyword>
<proteinExistence type="predicted"/>
<feature type="domain" description="GCVT N-terminal" evidence="2">
    <location>
        <begin position="9"/>
        <end position="109"/>
    </location>
</feature>
<dbReference type="EMBL" id="JABBNT010000004">
    <property type="protein sequence ID" value="NMM45855.1"/>
    <property type="molecule type" value="Genomic_DNA"/>
</dbReference>
<dbReference type="NCBIfam" id="TIGR03317">
    <property type="entry name" value="ygfZ_signature"/>
    <property type="match status" value="1"/>
</dbReference>
<dbReference type="InterPro" id="IPR057460">
    <property type="entry name" value="CAF17_C"/>
</dbReference>
<dbReference type="RefSeq" id="WP_169626230.1">
    <property type="nucleotide sequence ID" value="NZ_JABBNT010000004.1"/>
</dbReference>
<protein>
    <submittedName>
        <fullName evidence="4">Folate-binding protein YgfZ</fullName>
    </submittedName>
</protein>
<dbReference type="GO" id="GO:0016226">
    <property type="term" value="P:iron-sulfur cluster assembly"/>
    <property type="evidence" value="ECO:0007669"/>
    <property type="project" value="TreeGrafter"/>
</dbReference>
<evidence type="ECO:0000313" key="4">
    <source>
        <dbReference type="EMBL" id="NMM45855.1"/>
    </source>
</evidence>
<dbReference type="InterPro" id="IPR027266">
    <property type="entry name" value="TrmE/GcvT-like"/>
</dbReference>
<evidence type="ECO:0000259" key="3">
    <source>
        <dbReference type="Pfam" id="PF25455"/>
    </source>
</evidence>
<reference evidence="4 5" key="1">
    <citation type="submission" date="2020-04" db="EMBL/GenBank/DDBJ databases">
        <title>Rhodospirillaceae bacterium KN72 isolated from deep sea.</title>
        <authorList>
            <person name="Zhang D.-C."/>
        </authorList>
    </citation>
    <scope>NUCLEOTIDE SEQUENCE [LARGE SCALE GENOMIC DNA]</scope>
    <source>
        <strain evidence="4 5">KN72</strain>
    </source>
</reference>
<dbReference type="Gene3D" id="3.30.1360.120">
    <property type="entry name" value="Probable tRNA modification gtpase trme, domain 1"/>
    <property type="match status" value="1"/>
</dbReference>
<name>A0A7Y0E274_9PROT</name>
<dbReference type="PIRSF" id="PIRSF006487">
    <property type="entry name" value="GcvT"/>
    <property type="match status" value="1"/>
</dbReference>